<dbReference type="Gene3D" id="2.30.42.10">
    <property type="match status" value="1"/>
</dbReference>
<dbReference type="PROSITE" id="PS50106">
    <property type="entry name" value="PDZ"/>
    <property type="match status" value="1"/>
</dbReference>
<dbReference type="GO" id="GO:0007165">
    <property type="term" value="P:signal transduction"/>
    <property type="evidence" value="ECO:0007669"/>
    <property type="project" value="InterPro"/>
</dbReference>
<dbReference type="InterPro" id="IPR000159">
    <property type="entry name" value="RA_dom"/>
</dbReference>
<feature type="region of interest" description="Disordered" evidence="1">
    <location>
        <begin position="139"/>
        <end position="165"/>
    </location>
</feature>
<dbReference type="Gene3D" id="2.60.200.20">
    <property type="match status" value="1"/>
</dbReference>
<dbReference type="GO" id="GO:0005912">
    <property type="term" value="C:adherens junction"/>
    <property type="evidence" value="ECO:0007669"/>
    <property type="project" value="TreeGrafter"/>
</dbReference>
<dbReference type="SMART" id="SM00228">
    <property type="entry name" value="PDZ"/>
    <property type="match status" value="1"/>
</dbReference>
<reference evidence="5" key="1">
    <citation type="submission" date="2023-10" db="EMBL/GenBank/DDBJ databases">
        <title>Genome assembly of Pristionchus species.</title>
        <authorList>
            <person name="Yoshida K."/>
            <person name="Sommer R.J."/>
        </authorList>
    </citation>
    <scope>NUCLEOTIDE SEQUENCE</scope>
    <source>
        <strain evidence="5">RS5133</strain>
    </source>
</reference>
<dbReference type="Gene3D" id="3.10.20.90">
    <property type="entry name" value="Phosphatidylinositol 3-kinase Catalytic Subunit, Chain A, domain 1"/>
    <property type="match status" value="2"/>
</dbReference>
<feature type="domain" description="Dilute" evidence="4">
    <location>
        <begin position="559"/>
        <end position="765"/>
    </location>
</feature>
<dbReference type="SMART" id="SM01132">
    <property type="entry name" value="DIL"/>
    <property type="match status" value="1"/>
</dbReference>
<dbReference type="InterPro" id="IPR001478">
    <property type="entry name" value="PDZ"/>
</dbReference>
<keyword evidence="6" id="KW-1185">Reference proteome</keyword>
<proteinExistence type="predicted"/>
<feature type="region of interest" description="Disordered" evidence="1">
    <location>
        <begin position="1296"/>
        <end position="1317"/>
    </location>
</feature>
<sequence>MDYEKLCRLVEQWNENRLDLFHLSLPTKGLEVEGVMRFYFCDDAGRVCTKCIRVSSTATTQAVIEALVDKFLPDMKMLTDPDYTLWEVHEGGEERKLDGDEKPLLVQLNWHKDDKEGRFLLKKHGMNFLPIQALKDHDRSSNIKRSNKRFSKRERKEEKSKKKPGELITVHEGVHQENIDAMGLYKQVPPTTFTRTISNPEIVMKKRREKRIESKLKDMGHGGSLKIYGEDIVPSRPYVTILVSTRDRTINILREALRKYNVRQDEWDNYQLMKVEISHENDGLRRSVSDLTMGVVSNSRQFPLDDDDCPLLLMANSSPQTQIFFSIRRRIQGSTQRIQSVDLSPAYLVSLHDNNRIHVSEGVTEVGSDSNLHLFARHNLLLPSLCNRHCVITVTDSIFTITPSAPEAVIMINERRIDRTAVVSNGDVVKLGRDHAFTLVFPLSKTTRYSTRNDDEVLDERRGGTNTSVLRKSSYLNESVEVPHIIPISIHTTQEGTWNLLVEAMSRSAESSLFVLSSSFTIFIGLHSLPDRPSICNHVINQLCTHLSQLSNDPSQPRCRLLYWLSNSSHLYHLLSYDICFSLNLSPLSSIIQSLFHSLVRKCSKEVEEVLSSFFDPGHHQSNGSLISLLDSILQNCRSSHLNADITIQVASQLFSSLNSAIFNQIVQMKITSSLGHLVSTRLAEMDRWSIGMGIELAAECLLDTCRQAANLLMAPKNDMAAMGATAYKLNSLQMRHLLSSFDPLSDEIGVGNDGLHRMVGLAERQADELNQEEGIPLSLVETNRLSGMDMVLPLDGFFLDRSFTKFEPLVSFLNELSIKGLCSNVEWNADSCGWVTSQLERVDRPVPSSIPPPPSLPLLPSPIESKSPLVKVHLNRGNGGIGLSIVAAQGVGDSRCAIYVKKVLDGTVAARDGRLSAGDELISVNEKELGGLTQEEAARELSSCGPLVRFVVRKGAANENGLISFLSSPLPSQSNMNESVSPSQSHLYTPFMSRSVNNDTNINASFQSSHVVPHKHIRSISTNDLYQDNDPNTSFSGRSITSSTISAFSALPSHYKRPTVIQPSRNCVSPSTLRSGAVSPSLLSHSSYHIPSSPHSNRKGAVSPTPLTNSISGRDSIQDVYLVDSPPLARSSPLPTSQSINSFSRSIDSSRYQRMNQLPPRQTTVDSSGLLSMGSIAQSAALVGLNRKKEGTFPVNYHPTSIRDMESEMSRMSIDANKRYGEIMGEVKTRQERTETLIDDVADYDIETPSIVGAQEVYRDPRWKRLEGESHDSSIRDGSKLAFGDKMRLFARRIGENTPPNRMTTSSAQRIIEDDH</sequence>
<dbReference type="InterPro" id="IPR028842">
    <property type="entry name" value="Afadin"/>
</dbReference>
<dbReference type="Pfam" id="PF01843">
    <property type="entry name" value="DIL"/>
    <property type="match status" value="1"/>
</dbReference>
<dbReference type="SMART" id="SM00314">
    <property type="entry name" value="RA"/>
    <property type="match status" value="2"/>
</dbReference>
<dbReference type="Pfam" id="PF00788">
    <property type="entry name" value="RA"/>
    <property type="match status" value="2"/>
</dbReference>
<dbReference type="SUPFAM" id="SSF49879">
    <property type="entry name" value="SMAD/FHA domain"/>
    <property type="match status" value="1"/>
</dbReference>
<dbReference type="InterPro" id="IPR029071">
    <property type="entry name" value="Ubiquitin-like_domsf"/>
</dbReference>
<dbReference type="EMBL" id="BTSY01000005">
    <property type="protein sequence ID" value="GMT28497.1"/>
    <property type="molecule type" value="Genomic_DNA"/>
</dbReference>
<evidence type="ECO:0000259" key="3">
    <source>
        <dbReference type="PROSITE" id="PS50200"/>
    </source>
</evidence>
<evidence type="ECO:0000259" key="2">
    <source>
        <dbReference type="PROSITE" id="PS50106"/>
    </source>
</evidence>
<name>A0AAV5WEY2_9BILA</name>
<evidence type="ECO:0000313" key="5">
    <source>
        <dbReference type="EMBL" id="GMT28497.1"/>
    </source>
</evidence>
<dbReference type="InterPro" id="IPR008984">
    <property type="entry name" value="SMAD_FHA_dom_sf"/>
</dbReference>
<evidence type="ECO:0008006" key="7">
    <source>
        <dbReference type="Google" id="ProtNLM"/>
    </source>
</evidence>
<organism evidence="5 6">
    <name type="scientific">Pristionchus fissidentatus</name>
    <dbReference type="NCBI Taxonomy" id="1538716"/>
    <lineage>
        <taxon>Eukaryota</taxon>
        <taxon>Metazoa</taxon>
        <taxon>Ecdysozoa</taxon>
        <taxon>Nematoda</taxon>
        <taxon>Chromadorea</taxon>
        <taxon>Rhabditida</taxon>
        <taxon>Rhabditina</taxon>
        <taxon>Diplogasteromorpha</taxon>
        <taxon>Diplogasteroidea</taxon>
        <taxon>Neodiplogasteridae</taxon>
        <taxon>Pristionchus</taxon>
    </lineage>
</organism>
<accession>A0AAV5WEY2</accession>
<dbReference type="GO" id="GO:0050839">
    <property type="term" value="F:cell adhesion molecule binding"/>
    <property type="evidence" value="ECO:0007669"/>
    <property type="project" value="TreeGrafter"/>
</dbReference>
<gene>
    <name evidence="5" type="ORF">PFISCL1PPCAC_19794</name>
</gene>
<feature type="domain" description="Ras-associating" evidence="3">
    <location>
        <begin position="221"/>
        <end position="332"/>
    </location>
</feature>
<protein>
    <recommendedName>
        <fullName evidence="7">Afd-1</fullName>
    </recommendedName>
</protein>
<dbReference type="Proteomes" id="UP001432322">
    <property type="component" value="Unassembled WGS sequence"/>
</dbReference>
<dbReference type="PANTHER" id="PTHR10398">
    <property type="entry name" value="AFADIN"/>
    <property type="match status" value="1"/>
</dbReference>
<dbReference type="PROSITE" id="PS50200">
    <property type="entry name" value="RA"/>
    <property type="match status" value="2"/>
</dbReference>
<dbReference type="CDD" id="cd01782">
    <property type="entry name" value="RA1_Afadin"/>
    <property type="match status" value="1"/>
</dbReference>
<evidence type="ECO:0000256" key="1">
    <source>
        <dbReference type="SAM" id="MobiDB-lite"/>
    </source>
</evidence>
<feature type="compositionally biased region" description="Low complexity" evidence="1">
    <location>
        <begin position="1086"/>
        <end position="1096"/>
    </location>
</feature>
<dbReference type="Pfam" id="PF00595">
    <property type="entry name" value="PDZ"/>
    <property type="match status" value="1"/>
</dbReference>
<feature type="domain" description="PDZ" evidence="2">
    <location>
        <begin position="872"/>
        <end position="957"/>
    </location>
</feature>
<comment type="caution">
    <text evidence="5">The sequence shown here is derived from an EMBL/GenBank/DDBJ whole genome shotgun (WGS) entry which is preliminary data.</text>
</comment>
<dbReference type="PROSITE" id="PS51126">
    <property type="entry name" value="DILUTE"/>
    <property type="match status" value="1"/>
</dbReference>
<dbReference type="InterPro" id="IPR036034">
    <property type="entry name" value="PDZ_sf"/>
</dbReference>
<dbReference type="GO" id="GO:0032880">
    <property type="term" value="P:regulation of protein localization"/>
    <property type="evidence" value="ECO:0007669"/>
    <property type="project" value="TreeGrafter"/>
</dbReference>
<feature type="compositionally biased region" description="Basic and acidic residues" evidence="1">
    <location>
        <begin position="154"/>
        <end position="165"/>
    </location>
</feature>
<feature type="domain" description="Ras-associating" evidence="3">
    <location>
        <begin position="32"/>
        <end position="126"/>
    </location>
</feature>
<feature type="region of interest" description="Disordered" evidence="1">
    <location>
        <begin position="1086"/>
        <end position="1114"/>
    </location>
</feature>
<dbReference type="PANTHER" id="PTHR10398:SF2">
    <property type="entry name" value="AFADIN"/>
    <property type="match status" value="1"/>
</dbReference>
<feature type="compositionally biased region" description="Polar residues" evidence="1">
    <location>
        <begin position="1299"/>
        <end position="1310"/>
    </location>
</feature>
<dbReference type="SUPFAM" id="SSF54236">
    <property type="entry name" value="Ubiquitin-like"/>
    <property type="match status" value="2"/>
</dbReference>
<dbReference type="SUPFAM" id="SSF50156">
    <property type="entry name" value="PDZ domain-like"/>
    <property type="match status" value="1"/>
</dbReference>
<dbReference type="InterPro" id="IPR002710">
    <property type="entry name" value="Dilute_dom"/>
</dbReference>
<evidence type="ECO:0000313" key="6">
    <source>
        <dbReference type="Proteomes" id="UP001432322"/>
    </source>
</evidence>
<evidence type="ECO:0000259" key="4">
    <source>
        <dbReference type="PROSITE" id="PS51126"/>
    </source>
</evidence>